<organism evidence="2 3">
    <name type="scientific">Ornithinibacillus caprae</name>
    <dbReference type="NCBI Taxonomy" id="2678566"/>
    <lineage>
        <taxon>Bacteria</taxon>
        <taxon>Bacillati</taxon>
        <taxon>Bacillota</taxon>
        <taxon>Bacilli</taxon>
        <taxon>Bacillales</taxon>
        <taxon>Bacillaceae</taxon>
        <taxon>Ornithinibacillus</taxon>
    </lineage>
</organism>
<dbReference type="Proteomes" id="UP000469125">
    <property type="component" value="Unassembled WGS sequence"/>
</dbReference>
<evidence type="ECO:0000313" key="2">
    <source>
        <dbReference type="EMBL" id="MUK88035.1"/>
    </source>
</evidence>
<protein>
    <submittedName>
        <fullName evidence="2">Helix-turn-helix domain-containing protein</fullName>
    </submittedName>
</protein>
<sequence>MKNNLEKIRKEQGCLKGWIAEKAGVIPNTITDLINGTEPKLSTAYKVARG</sequence>
<evidence type="ECO:0000259" key="1">
    <source>
        <dbReference type="Pfam" id="PF01381"/>
    </source>
</evidence>
<reference evidence="2 3" key="1">
    <citation type="submission" date="2019-11" db="EMBL/GenBank/DDBJ databases">
        <authorList>
            <person name="Li X."/>
        </authorList>
    </citation>
    <scope>NUCLEOTIDE SEQUENCE [LARGE SCALE GENOMIC DNA]</scope>
    <source>
        <strain evidence="2 3">L9</strain>
    </source>
</reference>
<dbReference type="Gene3D" id="1.10.260.40">
    <property type="entry name" value="lambda repressor-like DNA-binding domains"/>
    <property type="match status" value="1"/>
</dbReference>
<dbReference type="EMBL" id="WOCA01000003">
    <property type="protein sequence ID" value="MUK88035.1"/>
    <property type="molecule type" value="Genomic_DNA"/>
</dbReference>
<keyword evidence="3" id="KW-1185">Reference proteome</keyword>
<dbReference type="GO" id="GO:0003677">
    <property type="term" value="F:DNA binding"/>
    <property type="evidence" value="ECO:0007669"/>
    <property type="project" value="InterPro"/>
</dbReference>
<dbReference type="RefSeq" id="WP_155668020.1">
    <property type="nucleotide sequence ID" value="NZ_WOCA01000003.1"/>
</dbReference>
<dbReference type="InterPro" id="IPR001387">
    <property type="entry name" value="Cro/C1-type_HTH"/>
</dbReference>
<comment type="caution">
    <text evidence="2">The sequence shown here is derived from an EMBL/GenBank/DDBJ whole genome shotgun (WGS) entry which is preliminary data.</text>
</comment>
<dbReference type="SUPFAM" id="SSF47413">
    <property type="entry name" value="lambda repressor-like DNA-binding domains"/>
    <property type="match status" value="1"/>
</dbReference>
<gene>
    <name evidence="2" type="ORF">GMD78_06430</name>
</gene>
<evidence type="ECO:0000313" key="3">
    <source>
        <dbReference type="Proteomes" id="UP000469125"/>
    </source>
</evidence>
<name>A0A6N8FF23_9BACI</name>
<proteinExistence type="predicted"/>
<dbReference type="AlphaFoldDB" id="A0A6N8FF23"/>
<feature type="domain" description="HTH cro/C1-type" evidence="1">
    <location>
        <begin position="5"/>
        <end position="49"/>
    </location>
</feature>
<accession>A0A6N8FF23</accession>
<dbReference type="Pfam" id="PF01381">
    <property type="entry name" value="HTH_3"/>
    <property type="match status" value="1"/>
</dbReference>
<dbReference type="InterPro" id="IPR010982">
    <property type="entry name" value="Lambda_DNA-bd_dom_sf"/>
</dbReference>